<dbReference type="InterPro" id="IPR015946">
    <property type="entry name" value="KH_dom-like_a/b"/>
</dbReference>
<accession>C7LKE4</accession>
<dbReference type="InterPro" id="IPR012340">
    <property type="entry name" value="NA-bd_OB-fold"/>
</dbReference>
<evidence type="ECO:0000256" key="1">
    <source>
        <dbReference type="ARBA" id="ARBA00022472"/>
    </source>
</evidence>
<dbReference type="InterPro" id="IPR030842">
    <property type="entry name" value="TF_NusA_bacterial"/>
</dbReference>
<dbReference type="Gene3D" id="2.40.50.140">
    <property type="entry name" value="Nucleic acid-binding proteins"/>
    <property type="match status" value="1"/>
</dbReference>
<dbReference type="SUPFAM" id="SSF54814">
    <property type="entry name" value="Prokaryotic type KH domain (KH-domain type II)"/>
    <property type="match status" value="2"/>
</dbReference>
<dbReference type="PANTHER" id="PTHR22648">
    <property type="entry name" value="TRANSCRIPTION TERMINATION FACTOR NUSA"/>
    <property type="match status" value="1"/>
</dbReference>
<dbReference type="NCBIfam" id="TIGR01953">
    <property type="entry name" value="NusA"/>
    <property type="match status" value="1"/>
</dbReference>
<proteinExistence type="predicted"/>
<dbReference type="Pfam" id="PF13184">
    <property type="entry name" value="KH_NusA_1st"/>
    <property type="match status" value="1"/>
</dbReference>
<dbReference type="AlphaFoldDB" id="C7LKE4"/>
<dbReference type="GO" id="GO:0006353">
    <property type="term" value="P:DNA-templated transcription termination"/>
    <property type="evidence" value="ECO:0007669"/>
    <property type="project" value="UniProtKB-KW"/>
</dbReference>
<dbReference type="GO" id="GO:0031564">
    <property type="term" value="P:transcription antitermination"/>
    <property type="evidence" value="ECO:0007669"/>
    <property type="project" value="UniProtKB-KW"/>
</dbReference>
<dbReference type="Gene3D" id="3.30.1480.10">
    <property type="entry name" value="NusA, N-terminal domain"/>
    <property type="match status" value="1"/>
</dbReference>
<evidence type="ECO:0000256" key="6">
    <source>
        <dbReference type="ARBA" id="ARBA00023163"/>
    </source>
</evidence>
<protein>
    <submittedName>
        <fullName evidence="10">Transcription elongation factor NusA</fullName>
    </submittedName>
</protein>
<name>C7LKE4_KARMS</name>
<evidence type="ECO:0000256" key="4">
    <source>
        <dbReference type="ARBA" id="ARBA00022884"/>
    </source>
</evidence>
<dbReference type="Gene3D" id="3.30.300.20">
    <property type="match status" value="2"/>
</dbReference>
<dbReference type="KEGG" id="sms:SMDSEM_205"/>
<feature type="domain" description="Transcription factor NusA N-terminal" evidence="7">
    <location>
        <begin position="15"/>
        <end position="120"/>
    </location>
</feature>
<dbReference type="InterPro" id="IPR010213">
    <property type="entry name" value="TF_NusA"/>
</dbReference>
<feature type="domain" description="NusA-like second KH" evidence="9">
    <location>
        <begin position="278"/>
        <end position="340"/>
    </location>
</feature>
<dbReference type="PANTHER" id="PTHR22648:SF0">
    <property type="entry name" value="TRANSCRIPTION TERMINATION_ANTITERMINATION PROTEIN NUSA"/>
    <property type="match status" value="1"/>
</dbReference>
<evidence type="ECO:0000259" key="7">
    <source>
        <dbReference type="Pfam" id="PF08529"/>
    </source>
</evidence>
<dbReference type="InterPro" id="IPR009019">
    <property type="entry name" value="KH_sf_prok-type"/>
</dbReference>
<evidence type="ECO:0000259" key="8">
    <source>
        <dbReference type="Pfam" id="PF13184"/>
    </source>
</evidence>
<dbReference type="InterPro" id="IPR025249">
    <property type="entry name" value="TF_NusA_KH_1st"/>
</dbReference>
<keyword evidence="2" id="KW-0963">Cytoplasm</keyword>
<dbReference type="STRING" id="595499.SMDSEM_205"/>
<evidence type="ECO:0000256" key="5">
    <source>
        <dbReference type="ARBA" id="ARBA00023015"/>
    </source>
</evidence>
<evidence type="ECO:0000259" key="9">
    <source>
        <dbReference type="Pfam" id="PF26594"/>
    </source>
</evidence>
<evidence type="ECO:0000313" key="11">
    <source>
        <dbReference type="Proteomes" id="UP000008074"/>
    </source>
</evidence>
<keyword evidence="4" id="KW-0694">RNA-binding</keyword>
<dbReference type="InterPro" id="IPR013735">
    <property type="entry name" value="TF_NusA_N"/>
</dbReference>
<dbReference type="GO" id="GO:0005829">
    <property type="term" value="C:cytosol"/>
    <property type="evidence" value="ECO:0007669"/>
    <property type="project" value="TreeGrafter"/>
</dbReference>
<dbReference type="EMBL" id="CP001605">
    <property type="protein sequence ID" value="ACU52906.1"/>
    <property type="molecule type" value="Genomic_DNA"/>
</dbReference>
<sequence>MCSLNWFKEKFFFNKKLFMSIIKKSFIFFLKKKYGKLKNYKIFFNYKNGEIEIWRDLKIVSDEIIKNFNKQIEISKAIKIKKNLKIGDSLKEKIEYQQLGKKFLFSLKKDLFYKFKKFDRKNQLQILKKKIGEIIYAKVDYIINDNIFFKNNENNKMILLKEEQIPNEKFKKGNSFFLLIKKVKFIKNKIYLFLSRKDKNFLKKLLELEIPEISNGLIIIKKIVRIAGERSKIAIKSKNKTIDPIGTCVGLKGSKLKNIIKEINNEIIDIINYSSNIELYLTRSISPAKVAMIKIDRKKKLAFISVNSEEIKKAIGNKKTNLRLASKLTGYKIYILNIKKKN</sequence>
<keyword evidence="5" id="KW-0805">Transcription regulation</keyword>
<dbReference type="SUPFAM" id="SSF69705">
    <property type="entry name" value="Transcription factor NusA, N-terminal domain"/>
    <property type="match status" value="1"/>
</dbReference>
<reference evidence="10 11" key="1">
    <citation type="journal article" date="2009" name="Proc. Natl. Acad. Sci. U.S.A.">
        <title>Convergent evolution of metabolic roles in bacterial co-symbionts of insects.</title>
        <authorList>
            <person name="McCutcheon J.P."/>
            <person name="McDonald B.R."/>
            <person name="Moran N.A."/>
        </authorList>
    </citation>
    <scope>NUCLEOTIDE SEQUENCE [LARGE SCALE GENOMIC DNA]</scope>
    <source>
        <strain evidence="10 11">SMDSEM</strain>
    </source>
</reference>
<keyword evidence="3" id="KW-0889">Transcription antitermination</keyword>
<dbReference type="Pfam" id="PF08529">
    <property type="entry name" value="NusA_N"/>
    <property type="match status" value="1"/>
</dbReference>
<organism evidence="10 11">
    <name type="scientific">Karelsulcia muelleri (strain SMDSEM)</name>
    <name type="common">Sulcia muelleri</name>
    <dbReference type="NCBI Taxonomy" id="595499"/>
    <lineage>
        <taxon>Bacteria</taxon>
        <taxon>Pseudomonadati</taxon>
        <taxon>Bacteroidota</taxon>
        <taxon>Flavobacteriia</taxon>
        <taxon>Flavobacteriales</taxon>
        <taxon>Candidatus Karelsulcia</taxon>
    </lineage>
</organism>
<dbReference type="InterPro" id="IPR058582">
    <property type="entry name" value="KH_NusA_2nd"/>
</dbReference>
<keyword evidence="10" id="KW-0251">Elongation factor</keyword>
<dbReference type="GO" id="GO:0003746">
    <property type="term" value="F:translation elongation factor activity"/>
    <property type="evidence" value="ECO:0007669"/>
    <property type="project" value="UniProtKB-KW"/>
</dbReference>
<keyword evidence="6" id="KW-0804">Transcription</keyword>
<dbReference type="FunFam" id="3.30.300.20:FF:000002">
    <property type="entry name" value="Transcription termination/antitermination protein NusA"/>
    <property type="match status" value="1"/>
</dbReference>
<feature type="domain" description="Transcription factor NusA first KH" evidence="8">
    <location>
        <begin position="196"/>
        <end position="273"/>
    </location>
</feature>
<keyword evidence="10" id="KW-0648">Protein biosynthesis</keyword>
<gene>
    <name evidence="10" type="primary">nusA</name>
    <name evidence="10" type="ordered locus">SMDSEM_205</name>
</gene>
<evidence type="ECO:0000256" key="2">
    <source>
        <dbReference type="ARBA" id="ARBA00022490"/>
    </source>
</evidence>
<dbReference type="Pfam" id="PF26594">
    <property type="entry name" value="KH_NusA_2nd"/>
    <property type="match status" value="1"/>
</dbReference>
<dbReference type="GO" id="GO:0003700">
    <property type="term" value="F:DNA-binding transcription factor activity"/>
    <property type="evidence" value="ECO:0007669"/>
    <property type="project" value="InterPro"/>
</dbReference>
<dbReference type="SUPFAM" id="SSF50249">
    <property type="entry name" value="Nucleic acid-binding proteins"/>
    <property type="match status" value="1"/>
</dbReference>
<keyword evidence="1" id="KW-0806">Transcription termination</keyword>
<evidence type="ECO:0000256" key="3">
    <source>
        <dbReference type="ARBA" id="ARBA00022814"/>
    </source>
</evidence>
<dbReference type="HOGENOM" id="CLU_029242_2_6_10"/>
<evidence type="ECO:0000313" key="10">
    <source>
        <dbReference type="EMBL" id="ACU52906.1"/>
    </source>
</evidence>
<dbReference type="InterPro" id="IPR036555">
    <property type="entry name" value="NusA_N_sf"/>
</dbReference>
<dbReference type="Proteomes" id="UP000008074">
    <property type="component" value="Chromosome"/>
</dbReference>
<dbReference type="GO" id="GO:0003723">
    <property type="term" value="F:RNA binding"/>
    <property type="evidence" value="ECO:0007669"/>
    <property type="project" value="UniProtKB-KW"/>
</dbReference>